<dbReference type="PANTHER" id="PTHR37984">
    <property type="entry name" value="PROTEIN CBG26694"/>
    <property type="match status" value="1"/>
</dbReference>
<dbReference type="SUPFAM" id="SSF56672">
    <property type="entry name" value="DNA/RNA polymerases"/>
    <property type="match status" value="1"/>
</dbReference>
<sequence>MKLQDLLRSNTDVFTWTYADTTGIPRTVVVEGKPFNTEYRLNEYKHVYVDDMVIESTSEEDMLIDIQESFDRLRAINMKLNLRKCSFGIEEGPFLRHLITKQGIKANPSKVKEIYDLKPLKKVKEIESLNEKLAALSRFLSKDTNKALPFF</sequence>
<dbReference type="InterPro" id="IPR050951">
    <property type="entry name" value="Retrovirus_Pol_polyprotein"/>
</dbReference>
<dbReference type="PANTHER" id="PTHR37984:SF5">
    <property type="entry name" value="PROTEIN NYNRIN-LIKE"/>
    <property type="match status" value="1"/>
</dbReference>
<reference evidence="1" key="1">
    <citation type="journal article" date="2022" name="Int. J. Mol. Sci.">
        <title>Draft Genome of Tanacetum Coccineum: Genomic Comparison of Closely Related Tanacetum-Family Plants.</title>
        <authorList>
            <person name="Yamashiro T."/>
            <person name="Shiraishi A."/>
            <person name="Nakayama K."/>
            <person name="Satake H."/>
        </authorList>
    </citation>
    <scope>NUCLEOTIDE SEQUENCE</scope>
</reference>
<organism evidence="1 2">
    <name type="scientific">Tanacetum coccineum</name>
    <dbReference type="NCBI Taxonomy" id="301880"/>
    <lineage>
        <taxon>Eukaryota</taxon>
        <taxon>Viridiplantae</taxon>
        <taxon>Streptophyta</taxon>
        <taxon>Embryophyta</taxon>
        <taxon>Tracheophyta</taxon>
        <taxon>Spermatophyta</taxon>
        <taxon>Magnoliopsida</taxon>
        <taxon>eudicotyledons</taxon>
        <taxon>Gunneridae</taxon>
        <taxon>Pentapetalae</taxon>
        <taxon>asterids</taxon>
        <taxon>campanulids</taxon>
        <taxon>Asterales</taxon>
        <taxon>Asteraceae</taxon>
        <taxon>Asteroideae</taxon>
        <taxon>Anthemideae</taxon>
        <taxon>Anthemidinae</taxon>
        <taxon>Tanacetum</taxon>
    </lineage>
</organism>
<gene>
    <name evidence="1" type="ORF">Tco_1030761</name>
</gene>
<reference evidence="1" key="2">
    <citation type="submission" date="2022-01" db="EMBL/GenBank/DDBJ databases">
        <authorList>
            <person name="Yamashiro T."/>
            <person name="Shiraishi A."/>
            <person name="Satake H."/>
            <person name="Nakayama K."/>
        </authorList>
    </citation>
    <scope>NUCLEOTIDE SEQUENCE</scope>
</reference>
<dbReference type="EMBL" id="BQNB010018170">
    <property type="protein sequence ID" value="GJT71475.1"/>
    <property type="molecule type" value="Genomic_DNA"/>
</dbReference>
<evidence type="ECO:0000313" key="1">
    <source>
        <dbReference type="EMBL" id="GJT71475.1"/>
    </source>
</evidence>
<dbReference type="Proteomes" id="UP001151760">
    <property type="component" value="Unassembled WGS sequence"/>
</dbReference>
<name>A0ABQ5G8K1_9ASTR</name>
<comment type="caution">
    <text evidence="1">The sequence shown here is derived from an EMBL/GenBank/DDBJ whole genome shotgun (WGS) entry which is preliminary data.</text>
</comment>
<dbReference type="InterPro" id="IPR043128">
    <property type="entry name" value="Rev_trsase/Diguanyl_cyclase"/>
</dbReference>
<dbReference type="Gene3D" id="3.30.70.270">
    <property type="match status" value="1"/>
</dbReference>
<proteinExistence type="predicted"/>
<protein>
    <recommendedName>
        <fullName evidence="3">Reverse transcriptase domain-containing protein</fullName>
    </recommendedName>
</protein>
<dbReference type="InterPro" id="IPR043502">
    <property type="entry name" value="DNA/RNA_pol_sf"/>
</dbReference>
<keyword evidence="2" id="KW-1185">Reference proteome</keyword>
<evidence type="ECO:0000313" key="2">
    <source>
        <dbReference type="Proteomes" id="UP001151760"/>
    </source>
</evidence>
<evidence type="ECO:0008006" key="3">
    <source>
        <dbReference type="Google" id="ProtNLM"/>
    </source>
</evidence>
<accession>A0ABQ5G8K1</accession>